<keyword evidence="2 4" id="KW-0547">Nucleotide-binding</keyword>
<dbReference type="KEGG" id="bcai:K788_0005645"/>
<dbReference type="SUPFAM" id="SSF56059">
    <property type="entry name" value="Glutathione synthetase ATP-binding domain-like"/>
    <property type="match status" value="1"/>
</dbReference>
<evidence type="ECO:0000256" key="4">
    <source>
        <dbReference type="PROSITE-ProRule" id="PRU00409"/>
    </source>
</evidence>
<dbReference type="InterPro" id="IPR052032">
    <property type="entry name" value="ATP-dep_AA_Ligase"/>
</dbReference>
<dbReference type="EMBL" id="CP012746">
    <property type="protein sequence ID" value="ALL65842.1"/>
    <property type="molecule type" value="Genomic_DNA"/>
</dbReference>
<evidence type="ECO:0000313" key="7">
    <source>
        <dbReference type="Proteomes" id="UP000019146"/>
    </source>
</evidence>
<dbReference type="GO" id="GO:0005524">
    <property type="term" value="F:ATP binding"/>
    <property type="evidence" value="ECO:0007669"/>
    <property type="project" value="UniProtKB-UniRule"/>
</dbReference>
<proteinExistence type="predicted"/>
<evidence type="ECO:0000259" key="5">
    <source>
        <dbReference type="PROSITE" id="PS50975"/>
    </source>
</evidence>
<protein>
    <submittedName>
        <fullName evidence="6">ATP-grasp domain</fullName>
    </submittedName>
</protein>
<dbReference type="GO" id="GO:0046872">
    <property type="term" value="F:metal ion binding"/>
    <property type="evidence" value="ECO:0007669"/>
    <property type="project" value="InterPro"/>
</dbReference>
<organism evidence="6 7">
    <name type="scientific">Paraburkholderia caribensis MBA4</name>
    <dbReference type="NCBI Taxonomy" id="1323664"/>
    <lineage>
        <taxon>Bacteria</taxon>
        <taxon>Pseudomonadati</taxon>
        <taxon>Pseudomonadota</taxon>
        <taxon>Betaproteobacteria</taxon>
        <taxon>Burkholderiales</taxon>
        <taxon>Burkholderiaceae</taxon>
        <taxon>Paraburkholderia</taxon>
    </lineage>
</organism>
<dbReference type="GO" id="GO:0016874">
    <property type="term" value="F:ligase activity"/>
    <property type="evidence" value="ECO:0007669"/>
    <property type="project" value="UniProtKB-KW"/>
</dbReference>
<evidence type="ECO:0000256" key="3">
    <source>
        <dbReference type="ARBA" id="ARBA00022840"/>
    </source>
</evidence>
<name>A0A0P0RBL7_9BURK</name>
<dbReference type="Pfam" id="PF13535">
    <property type="entry name" value="ATP-grasp_4"/>
    <property type="match status" value="1"/>
</dbReference>
<feature type="domain" description="ATP-grasp" evidence="5">
    <location>
        <begin position="120"/>
        <end position="321"/>
    </location>
</feature>
<dbReference type="AlphaFoldDB" id="A0A0P0RBL7"/>
<dbReference type="PANTHER" id="PTHR43585:SF2">
    <property type="entry name" value="ATP-GRASP ENZYME FSQD"/>
    <property type="match status" value="1"/>
</dbReference>
<dbReference type="RefSeq" id="WP_035990301.1">
    <property type="nucleotide sequence ID" value="NZ_CP012746.1"/>
</dbReference>
<sequence>MPNPNQTYVLILGGEFPLRERVLAGALRASEGLPTLTLAKSRTSNTIKFFDGYIDADVSDPDNVLAAVRRYEHEHQATPAAVIPMNDFTVRSALAISTHYDTRHNSEQTVNQCRDKLLMKRVLQQAGLPVPRHGAFATLEELKVLAKDIGLPLVIKPRELAGSVGVIKVTDASRLESAFQQCIADIKALGGAYKTPEDVFLAEEYIPAQQEVSVEVINQGDLHRVVAVTDKYLGPEPYFVEVGHSVPSVHTGNASLVDLAERACAALGIQYGMAHFEARITPAGDIRIIEVGARTGGDAIMDLVERSYGVNPYQLHVASYLGRPIALPEHLDSRGLSAIAFLKAPEGIIQSVALPKSIPDIIVNMQVTGKPLDISEKPVSWRAREGSLEFFWKGRAPEAGFNEHLQTAQQFASNMFRVSPRA</sequence>
<dbReference type="PANTHER" id="PTHR43585">
    <property type="entry name" value="FUMIPYRROLE BIOSYNTHESIS PROTEIN C"/>
    <property type="match status" value="1"/>
</dbReference>
<accession>A0A0P0RBL7</accession>
<keyword evidence="3 4" id="KW-0067">ATP-binding</keyword>
<dbReference type="Gene3D" id="3.30.470.20">
    <property type="entry name" value="ATP-grasp fold, B domain"/>
    <property type="match status" value="1"/>
</dbReference>
<keyword evidence="1" id="KW-0436">Ligase</keyword>
<dbReference type="PROSITE" id="PS50975">
    <property type="entry name" value="ATP_GRASP"/>
    <property type="match status" value="1"/>
</dbReference>
<evidence type="ECO:0000256" key="2">
    <source>
        <dbReference type="ARBA" id="ARBA00022741"/>
    </source>
</evidence>
<gene>
    <name evidence="6" type="ORF">K788_0005645</name>
</gene>
<dbReference type="InterPro" id="IPR011761">
    <property type="entry name" value="ATP-grasp"/>
</dbReference>
<dbReference type="Proteomes" id="UP000019146">
    <property type="component" value="Chromosome 1"/>
</dbReference>
<dbReference type="GeneID" id="69969857"/>
<evidence type="ECO:0000313" key="6">
    <source>
        <dbReference type="EMBL" id="ALL65842.1"/>
    </source>
</evidence>
<reference evidence="6 7" key="1">
    <citation type="journal article" date="2014" name="Genome Announc.">
        <title>Draft Genome Sequence of the Haloacid-Degrading Burkholderia caribensis Strain MBA4.</title>
        <authorList>
            <person name="Pan Y."/>
            <person name="Kong K.F."/>
            <person name="Tsang J.S."/>
        </authorList>
    </citation>
    <scope>NUCLEOTIDE SEQUENCE [LARGE SCALE GENOMIC DNA]</scope>
    <source>
        <strain evidence="6 7">MBA4</strain>
    </source>
</reference>
<evidence type="ECO:0000256" key="1">
    <source>
        <dbReference type="ARBA" id="ARBA00022598"/>
    </source>
</evidence>